<proteinExistence type="predicted"/>
<keyword evidence="5" id="KW-0411">Iron-sulfur</keyword>
<reference evidence="7" key="1">
    <citation type="journal article" date="2020" name="mSystems">
        <title>Genome- and Community-Level Interaction Insights into Carbon Utilization and Element Cycling Functions of Hydrothermarchaeota in Hydrothermal Sediment.</title>
        <authorList>
            <person name="Zhou Z."/>
            <person name="Liu Y."/>
            <person name="Xu W."/>
            <person name="Pan J."/>
            <person name="Luo Z.H."/>
            <person name="Li M."/>
        </authorList>
    </citation>
    <scope>NUCLEOTIDE SEQUENCE [LARGE SCALE GENOMIC DNA]</scope>
    <source>
        <strain evidence="7">SpSt-853</strain>
    </source>
</reference>
<dbReference type="SFLD" id="SFLDS00029">
    <property type="entry name" value="Radical_SAM"/>
    <property type="match status" value="1"/>
</dbReference>
<protein>
    <submittedName>
        <fullName evidence="7">Radical SAM protein</fullName>
    </submittedName>
</protein>
<evidence type="ECO:0000259" key="6">
    <source>
        <dbReference type="PROSITE" id="PS51918"/>
    </source>
</evidence>
<dbReference type="InterPro" id="IPR013785">
    <property type="entry name" value="Aldolase_TIM"/>
</dbReference>
<dbReference type="Gene3D" id="3.20.20.70">
    <property type="entry name" value="Aldolase class I"/>
    <property type="match status" value="1"/>
</dbReference>
<dbReference type="GO" id="GO:0003824">
    <property type="term" value="F:catalytic activity"/>
    <property type="evidence" value="ECO:0007669"/>
    <property type="project" value="InterPro"/>
</dbReference>
<keyword evidence="4" id="KW-0408">Iron</keyword>
<dbReference type="Pfam" id="PF04055">
    <property type="entry name" value="Radical_SAM"/>
    <property type="match status" value="1"/>
</dbReference>
<dbReference type="AlphaFoldDB" id="A0A7C5ALM1"/>
<keyword evidence="2" id="KW-0949">S-adenosyl-L-methionine</keyword>
<comment type="caution">
    <text evidence="7">The sequence shown here is derived from an EMBL/GenBank/DDBJ whole genome shotgun (WGS) entry which is preliminary data.</text>
</comment>
<evidence type="ECO:0000256" key="1">
    <source>
        <dbReference type="ARBA" id="ARBA00001966"/>
    </source>
</evidence>
<dbReference type="InterPro" id="IPR050377">
    <property type="entry name" value="Radical_SAM_PqqE_MftC-like"/>
</dbReference>
<evidence type="ECO:0000313" key="7">
    <source>
        <dbReference type="EMBL" id="HGZ11668.1"/>
    </source>
</evidence>
<dbReference type="GO" id="GO:0046872">
    <property type="term" value="F:metal ion binding"/>
    <property type="evidence" value="ECO:0007669"/>
    <property type="project" value="UniProtKB-KW"/>
</dbReference>
<dbReference type="CDD" id="cd01335">
    <property type="entry name" value="Radical_SAM"/>
    <property type="match status" value="1"/>
</dbReference>
<evidence type="ECO:0000256" key="2">
    <source>
        <dbReference type="ARBA" id="ARBA00022691"/>
    </source>
</evidence>
<name>A0A7C5ALM1_9BACT</name>
<gene>
    <name evidence="7" type="ORF">ENW48_05575</name>
</gene>
<dbReference type="GO" id="GO:0051536">
    <property type="term" value="F:iron-sulfur cluster binding"/>
    <property type="evidence" value="ECO:0007669"/>
    <property type="project" value="UniProtKB-KW"/>
</dbReference>
<evidence type="ECO:0000256" key="4">
    <source>
        <dbReference type="ARBA" id="ARBA00023004"/>
    </source>
</evidence>
<keyword evidence="3" id="KW-0479">Metal-binding</keyword>
<feature type="domain" description="Radical SAM core" evidence="6">
    <location>
        <begin position="1"/>
        <end position="208"/>
    </location>
</feature>
<dbReference type="EMBL" id="DTKJ01000040">
    <property type="protein sequence ID" value="HGZ11668.1"/>
    <property type="molecule type" value="Genomic_DNA"/>
</dbReference>
<comment type="cofactor">
    <cofactor evidence="1">
        <name>[4Fe-4S] cluster</name>
        <dbReference type="ChEBI" id="CHEBI:49883"/>
    </cofactor>
</comment>
<sequence>MDGLSLELTNTCPRQCLHCLRNKADPPGFLSLTLAREVLLQAKALGITNICLTGGEITLYPHLEELLDLVLRLNFRLSLVTSGYSFRDRLFPLLKPFPHRGRVEVCFSLDGSQAEIHDALRGPGSFREVIEAAALCHLQEIPFGLKTIITCFNQDDLLQVALLGASLGARTHGFLHPFPTPRLVKERLLPAPEELRRLIDRIAQGWGKVLKNKVIIEGYGPKTPLFSCANIMRDVNLDYQGNLILCCNLSHVVREEGQASLLGAEFLGDLKEISLTTGVIRHFRALARLMEARLREAEVLTDLTFIPCYWCLRHFGKLDWLKAFPQSPWALGVL</sequence>
<accession>A0A7C5ALM1</accession>
<dbReference type="SFLD" id="SFLDG01067">
    <property type="entry name" value="SPASM/twitch_domain_containing"/>
    <property type="match status" value="1"/>
</dbReference>
<organism evidence="7">
    <name type="scientific">Desulfobacca acetoxidans</name>
    <dbReference type="NCBI Taxonomy" id="60893"/>
    <lineage>
        <taxon>Bacteria</taxon>
        <taxon>Pseudomonadati</taxon>
        <taxon>Thermodesulfobacteriota</taxon>
        <taxon>Desulfobaccia</taxon>
        <taxon>Desulfobaccales</taxon>
        <taxon>Desulfobaccaceae</taxon>
        <taxon>Desulfobacca</taxon>
    </lineage>
</organism>
<dbReference type="InterPro" id="IPR058240">
    <property type="entry name" value="rSAM_sf"/>
</dbReference>
<dbReference type="PROSITE" id="PS51918">
    <property type="entry name" value="RADICAL_SAM"/>
    <property type="match status" value="1"/>
</dbReference>
<dbReference type="PANTHER" id="PTHR11228">
    <property type="entry name" value="RADICAL SAM DOMAIN PROTEIN"/>
    <property type="match status" value="1"/>
</dbReference>
<dbReference type="InterPro" id="IPR007197">
    <property type="entry name" value="rSAM"/>
</dbReference>
<dbReference type="SUPFAM" id="SSF102114">
    <property type="entry name" value="Radical SAM enzymes"/>
    <property type="match status" value="1"/>
</dbReference>
<evidence type="ECO:0000256" key="5">
    <source>
        <dbReference type="ARBA" id="ARBA00023014"/>
    </source>
</evidence>
<dbReference type="PANTHER" id="PTHR11228:SF34">
    <property type="entry name" value="TUNGSTEN-CONTAINING ALDEHYDE FERREDOXIN OXIDOREDUCTASE COFACTOR MODIFYING PROTEIN"/>
    <property type="match status" value="1"/>
</dbReference>
<evidence type="ECO:0000256" key="3">
    <source>
        <dbReference type="ARBA" id="ARBA00022723"/>
    </source>
</evidence>